<dbReference type="AlphaFoldDB" id="A0A9N9AWQ5"/>
<protein>
    <submittedName>
        <fullName evidence="1">6779_t:CDS:1</fullName>
    </submittedName>
</protein>
<evidence type="ECO:0000313" key="1">
    <source>
        <dbReference type="EMBL" id="CAG8544936.1"/>
    </source>
</evidence>
<evidence type="ECO:0000313" key="2">
    <source>
        <dbReference type="Proteomes" id="UP000789706"/>
    </source>
</evidence>
<comment type="caution">
    <text evidence="1">The sequence shown here is derived from an EMBL/GenBank/DDBJ whole genome shotgun (WGS) entry which is preliminary data.</text>
</comment>
<keyword evidence="2" id="KW-1185">Reference proteome</keyword>
<name>A0A9N9AWQ5_9GLOM</name>
<reference evidence="1" key="1">
    <citation type="submission" date="2021-06" db="EMBL/GenBank/DDBJ databases">
        <authorList>
            <person name="Kallberg Y."/>
            <person name="Tangrot J."/>
            <person name="Rosling A."/>
        </authorList>
    </citation>
    <scope>NUCLEOTIDE SEQUENCE</scope>
    <source>
        <strain evidence="1">AZ414A</strain>
    </source>
</reference>
<gene>
    <name evidence="1" type="ORF">DEBURN_LOCUS6807</name>
</gene>
<proteinExistence type="predicted"/>
<accession>A0A9N9AWQ5</accession>
<dbReference type="Proteomes" id="UP000789706">
    <property type="component" value="Unassembled WGS sequence"/>
</dbReference>
<organism evidence="1 2">
    <name type="scientific">Diversispora eburnea</name>
    <dbReference type="NCBI Taxonomy" id="1213867"/>
    <lineage>
        <taxon>Eukaryota</taxon>
        <taxon>Fungi</taxon>
        <taxon>Fungi incertae sedis</taxon>
        <taxon>Mucoromycota</taxon>
        <taxon>Glomeromycotina</taxon>
        <taxon>Glomeromycetes</taxon>
        <taxon>Diversisporales</taxon>
        <taxon>Diversisporaceae</taxon>
        <taxon>Diversispora</taxon>
    </lineage>
</organism>
<dbReference type="EMBL" id="CAJVPK010000740">
    <property type="protein sequence ID" value="CAG8544936.1"/>
    <property type="molecule type" value="Genomic_DNA"/>
</dbReference>
<sequence length="122" mass="13914">MVLWKVEIEGTYENKEKLKNIETNIQREFGGVKLDELDLSKEIFSVTLQKNASNFIVQPLAITGGLGGTSFKGGYESVDLTHDIVCQRELTINRLLECLFKGTHYTRSFTTYDWKNNAFTTI</sequence>